<protein>
    <recommendedName>
        <fullName evidence="3">CCHC-type domain-containing protein</fullName>
    </recommendedName>
</protein>
<dbReference type="InterPro" id="IPR036875">
    <property type="entry name" value="Znf_CCHC_sf"/>
</dbReference>
<evidence type="ECO:0000313" key="2">
    <source>
        <dbReference type="EMBL" id="JAD46881.1"/>
    </source>
</evidence>
<evidence type="ECO:0008006" key="3">
    <source>
        <dbReference type="Google" id="ProtNLM"/>
    </source>
</evidence>
<organism evidence="2">
    <name type="scientific">Arundo donax</name>
    <name type="common">Giant reed</name>
    <name type="synonym">Donax arundinaceus</name>
    <dbReference type="NCBI Taxonomy" id="35708"/>
    <lineage>
        <taxon>Eukaryota</taxon>
        <taxon>Viridiplantae</taxon>
        <taxon>Streptophyta</taxon>
        <taxon>Embryophyta</taxon>
        <taxon>Tracheophyta</taxon>
        <taxon>Spermatophyta</taxon>
        <taxon>Magnoliopsida</taxon>
        <taxon>Liliopsida</taxon>
        <taxon>Poales</taxon>
        <taxon>Poaceae</taxon>
        <taxon>PACMAD clade</taxon>
        <taxon>Arundinoideae</taxon>
        <taxon>Arundineae</taxon>
        <taxon>Arundo</taxon>
    </lineage>
</organism>
<feature type="compositionally biased region" description="Basic and acidic residues" evidence="1">
    <location>
        <begin position="23"/>
        <end position="35"/>
    </location>
</feature>
<name>A0A0A9A711_ARUDO</name>
<dbReference type="GO" id="GO:0008270">
    <property type="term" value="F:zinc ion binding"/>
    <property type="evidence" value="ECO:0007669"/>
    <property type="project" value="InterPro"/>
</dbReference>
<reference evidence="2" key="2">
    <citation type="journal article" date="2015" name="Data Brief">
        <title>Shoot transcriptome of the giant reed, Arundo donax.</title>
        <authorList>
            <person name="Barrero R.A."/>
            <person name="Guerrero F.D."/>
            <person name="Moolhuijzen P."/>
            <person name="Goolsby J.A."/>
            <person name="Tidwell J."/>
            <person name="Bellgard S.E."/>
            <person name="Bellgard M.I."/>
        </authorList>
    </citation>
    <scope>NUCLEOTIDE SEQUENCE</scope>
    <source>
        <tissue evidence="2">Shoot tissue taken approximately 20 cm above the soil surface</tissue>
    </source>
</reference>
<sequence>MDEAKVGGPMRRCTNYAEYGHKAKDCPHISGRDDASGSGRQRVHGNAPDHDGFAI</sequence>
<dbReference type="GO" id="GO:0003676">
    <property type="term" value="F:nucleic acid binding"/>
    <property type="evidence" value="ECO:0007669"/>
    <property type="project" value="InterPro"/>
</dbReference>
<dbReference type="EMBL" id="GBRH01251014">
    <property type="protein sequence ID" value="JAD46881.1"/>
    <property type="molecule type" value="Transcribed_RNA"/>
</dbReference>
<proteinExistence type="predicted"/>
<accession>A0A0A9A711</accession>
<dbReference type="SUPFAM" id="SSF57756">
    <property type="entry name" value="Retrovirus zinc finger-like domains"/>
    <property type="match status" value="1"/>
</dbReference>
<evidence type="ECO:0000256" key="1">
    <source>
        <dbReference type="SAM" id="MobiDB-lite"/>
    </source>
</evidence>
<dbReference type="AlphaFoldDB" id="A0A0A9A711"/>
<feature type="region of interest" description="Disordered" evidence="1">
    <location>
        <begin position="23"/>
        <end position="55"/>
    </location>
</feature>
<reference evidence="2" key="1">
    <citation type="submission" date="2014-09" db="EMBL/GenBank/DDBJ databases">
        <authorList>
            <person name="Magalhaes I.L.F."/>
            <person name="Oliveira U."/>
            <person name="Santos F.R."/>
            <person name="Vidigal T.H.D.A."/>
            <person name="Brescovit A.D."/>
            <person name="Santos A.J."/>
        </authorList>
    </citation>
    <scope>NUCLEOTIDE SEQUENCE</scope>
    <source>
        <tissue evidence="2">Shoot tissue taken approximately 20 cm above the soil surface</tissue>
    </source>
</reference>